<proteinExistence type="predicted"/>
<dbReference type="AlphaFoldDB" id="A0AAV9D556"/>
<evidence type="ECO:0000256" key="1">
    <source>
        <dbReference type="SAM" id="MobiDB-lite"/>
    </source>
</evidence>
<feature type="region of interest" description="Disordered" evidence="1">
    <location>
        <begin position="170"/>
        <end position="198"/>
    </location>
</feature>
<protein>
    <recommendedName>
        <fullName evidence="4">DUF4283 domain-containing protein</fullName>
    </recommendedName>
</protein>
<reference evidence="2" key="2">
    <citation type="submission" date="2023-06" db="EMBL/GenBank/DDBJ databases">
        <authorList>
            <person name="Ma L."/>
            <person name="Liu K.-W."/>
            <person name="Li Z."/>
            <person name="Hsiao Y.-Y."/>
            <person name="Qi Y."/>
            <person name="Fu T."/>
            <person name="Tang G."/>
            <person name="Zhang D."/>
            <person name="Sun W.-H."/>
            <person name="Liu D.-K."/>
            <person name="Li Y."/>
            <person name="Chen G.-Z."/>
            <person name="Liu X.-D."/>
            <person name="Liao X.-Y."/>
            <person name="Jiang Y.-T."/>
            <person name="Yu X."/>
            <person name="Hao Y."/>
            <person name="Huang J."/>
            <person name="Zhao X.-W."/>
            <person name="Ke S."/>
            <person name="Chen Y.-Y."/>
            <person name="Wu W.-L."/>
            <person name="Hsu J.-L."/>
            <person name="Lin Y.-F."/>
            <person name="Huang M.-D."/>
            <person name="Li C.-Y."/>
            <person name="Huang L."/>
            <person name="Wang Z.-W."/>
            <person name="Zhao X."/>
            <person name="Zhong W.-Y."/>
            <person name="Peng D.-H."/>
            <person name="Ahmad S."/>
            <person name="Lan S."/>
            <person name="Zhang J.-S."/>
            <person name="Tsai W.-C."/>
            <person name="Van De Peer Y."/>
            <person name="Liu Z.-J."/>
        </authorList>
    </citation>
    <scope>NUCLEOTIDE SEQUENCE</scope>
    <source>
        <strain evidence="2">CP</strain>
        <tissue evidence="2">Leaves</tissue>
    </source>
</reference>
<dbReference type="EMBL" id="JAUJYO010000015">
    <property type="protein sequence ID" value="KAK1296370.1"/>
    <property type="molecule type" value="Genomic_DNA"/>
</dbReference>
<reference evidence="2" key="1">
    <citation type="journal article" date="2023" name="Nat. Commun.">
        <title>Diploid and tetraploid genomes of Acorus and the evolution of monocots.</title>
        <authorList>
            <person name="Ma L."/>
            <person name="Liu K.W."/>
            <person name="Li Z."/>
            <person name="Hsiao Y.Y."/>
            <person name="Qi Y."/>
            <person name="Fu T."/>
            <person name="Tang G.D."/>
            <person name="Zhang D."/>
            <person name="Sun W.H."/>
            <person name="Liu D.K."/>
            <person name="Li Y."/>
            <person name="Chen G.Z."/>
            <person name="Liu X.D."/>
            <person name="Liao X.Y."/>
            <person name="Jiang Y.T."/>
            <person name="Yu X."/>
            <person name="Hao Y."/>
            <person name="Huang J."/>
            <person name="Zhao X.W."/>
            <person name="Ke S."/>
            <person name="Chen Y.Y."/>
            <person name="Wu W.L."/>
            <person name="Hsu J.L."/>
            <person name="Lin Y.F."/>
            <person name="Huang M.D."/>
            <person name="Li C.Y."/>
            <person name="Huang L."/>
            <person name="Wang Z.W."/>
            <person name="Zhao X."/>
            <person name="Zhong W.Y."/>
            <person name="Peng D.H."/>
            <person name="Ahmad S."/>
            <person name="Lan S."/>
            <person name="Zhang J.S."/>
            <person name="Tsai W.C."/>
            <person name="Van de Peer Y."/>
            <person name="Liu Z.J."/>
        </authorList>
    </citation>
    <scope>NUCLEOTIDE SEQUENCE</scope>
    <source>
        <strain evidence="2">CP</strain>
    </source>
</reference>
<evidence type="ECO:0008006" key="4">
    <source>
        <dbReference type="Google" id="ProtNLM"/>
    </source>
</evidence>
<dbReference type="PANTHER" id="PTHR31286">
    <property type="entry name" value="GLYCINE-RICH CELL WALL STRUCTURAL PROTEIN 1.8-LIKE"/>
    <property type="match status" value="1"/>
</dbReference>
<accession>A0AAV9D556</accession>
<dbReference type="InterPro" id="IPR040256">
    <property type="entry name" value="At4g02000-like"/>
</dbReference>
<gene>
    <name evidence="2" type="ORF">QJS10_CPB15g00981</name>
</gene>
<keyword evidence="3" id="KW-1185">Reference proteome</keyword>
<evidence type="ECO:0000313" key="3">
    <source>
        <dbReference type="Proteomes" id="UP001180020"/>
    </source>
</evidence>
<name>A0AAV9D556_ACOCL</name>
<evidence type="ECO:0000313" key="2">
    <source>
        <dbReference type="EMBL" id="KAK1296370.1"/>
    </source>
</evidence>
<sequence>MDENRPIVEVKEADYIGSVAQWGKDLVGYIIGTTLVYTPFLQFLKRLWKPKEDLQEVLEGGPWTMASCPFIIQQWSPHACMELERLTSIPIWVKFLDLPLHMWSLGCLSKIASGIGKPLPDSIMVNSKIGGQQEFKVVYDWKPRACSHCNTFGHDDAMCCKRPNKSSATTVVDKGKQEVQRTKKQQGTPLTNQPASTTTANENQFALLQTTEDSNFILDAFEVQQIDDTIPTKETEAMIAVATETHVTA</sequence>
<dbReference type="Proteomes" id="UP001180020">
    <property type="component" value="Unassembled WGS sequence"/>
</dbReference>
<feature type="compositionally biased region" description="Polar residues" evidence="1">
    <location>
        <begin position="185"/>
        <end position="198"/>
    </location>
</feature>
<comment type="caution">
    <text evidence="2">The sequence shown here is derived from an EMBL/GenBank/DDBJ whole genome shotgun (WGS) entry which is preliminary data.</text>
</comment>
<organism evidence="2 3">
    <name type="scientific">Acorus calamus</name>
    <name type="common">Sweet flag</name>
    <dbReference type="NCBI Taxonomy" id="4465"/>
    <lineage>
        <taxon>Eukaryota</taxon>
        <taxon>Viridiplantae</taxon>
        <taxon>Streptophyta</taxon>
        <taxon>Embryophyta</taxon>
        <taxon>Tracheophyta</taxon>
        <taxon>Spermatophyta</taxon>
        <taxon>Magnoliopsida</taxon>
        <taxon>Liliopsida</taxon>
        <taxon>Acoraceae</taxon>
        <taxon>Acorus</taxon>
    </lineage>
</organism>
<dbReference type="PANTHER" id="PTHR31286:SF180">
    <property type="entry name" value="OS10G0362600 PROTEIN"/>
    <property type="match status" value="1"/>
</dbReference>